<keyword evidence="1" id="KW-0812">Transmembrane</keyword>
<evidence type="ECO:0000313" key="3">
    <source>
        <dbReference type="Proteomes" id="UP001203945"/>
    </source>
</evidence>
<evidence type="ECO:0000313" key="2">
    <source>
        <dbReference type="EMBL" id="MCQ0972107.1"/>
    </source>
</evidence>
<keyword evidence="1" id="KW-1133">Transmembrane helix</keyword>
<gene>
    <name evidence="2" type="ORF">MLD63_16940</name>
</gene>
<dbReference type="EMBL" id="JAKZEU010000008">
    <property type="protein sequence ID" value="MCQ0972107.1"/>
    <property type="molecule type" value="Genomic_DNA"/>
</dbReference>
<dbReference type="Pfam" id="PF05751">
    <property type="entry name" value="FixH"/>
    <property type="match status" value="1"/>
</dbReference>
<name>A0ABT1MUZ1_9RHOB</name>
<dbReference type="RefSeq" id="WP_255331103.1">
    <property type="nucleotide sequence ID" value="NZ_JAKZEU010000008.1"/>
</dbReference>
<dbReference type="InterPro" id="IPR008620">
    <property type="entry name" value="FixH"/>
</dbReference>
<protein>
    <submittedName>
        <fullName evidence="2">FixH family protein</fullName>
    </submittedName>
</protein>
<proteinExistence type="predicted"/>
<evidence type="ECO:0000256" key="1">
    <source>
        <dbReference type="SAM" id="Phobius"/>
    </source>
</evidence>
<comment type="caution">
    <text evidence="2">The sequence shown here is derived from an EMBL/GenBank/DDBJ whole genome shotgun (WGS) entry which is preliminary data.</text>
</comment>
<accession>A0ABT1MUZ1</accession>
<sequence length="148" mass="16130">MIGSPLNGRHVLAMFAAGFGLIIAVNVTLAVQAVRTFPGLEVANSYVESQSFQARRAAQEALGWRTDVTYAAGTLRLSVRAQNGKRIDPAHFTATIGRPTTRSDDATLMFDAEGDAHIDLEPGRWRLDLRSSDDHAPFMHAVLLDIAR</sequence>
<keyword evidence="1" id="KW-0472">Membrane</keyword>
<dbReference type="Proteomes" id="UP001203945">
    <property type="component" value="Unassembled WGS sequence"/>
</dbReference>
<reference evidence="2 3" key="1">
    <citation type="submission" date="2022-03" db="EMBL/GenBank/DDBJ databases">
        <authorList>
            <person name="He Y."/>
        </authorList>
    </citation>
    <scope>NUCLEOTIDE SEQUENCE [LARGE SCALE GENOMIC DNA]</scope>
    <source>
        <strain evidence="2 3">TK19116</strain>
    </source>
</reference>
<feature type="transmembrane region" description="Helical" evidence="1">
    <location>
        <begin position="12"/>
        <end position="31"/>
    </location>
</feature>
<organism evidence="2 3">
    <name type="scientific">Paracoccus albicereus</name>
    <dbReference type="NCBI Taxonomy" id="2922394"/>
    <lineage>
        <taxon>Bacteria</taxon>
        <taxon>Pseudomonadati</taxon>
        <taxon>Pseudomonadota</taxon>
        <taxon>Alphaproteobacteria</taxon>
        <taxon>Rhodobacterales</taxon>
        <taxon>Paracoccaceae</taxon>
        <taxon>Paracoccus</taxon>
    </lineage>
</organism>
<keyword evidence="3" id="KW-1185">Reference proteome</keyword>